<evidence type="ECO:0008006" key="3">
    <source>
        <dbReference type="Google" id="ProtNLM"/>
    </source>
</evidence>
<gene>
    <name evidence="1" type="ORF">KDW95_03835</name>
</gene>
<organism evidence="1 2">
    <name type="scientific">Marinobacterium rhizophilum</name>
    <dbReference type="NCBI Taxonomy" id="420402"/>
    <lineage>
        <taxon>Bacteria</taxon>
        <taxon>Pseudomonadati</taxon>
        <taxon>Pseudomonadota</taxon>
        <taxon>Gammaproteobacteria</taxon>
        <taxon>Oceanospirillales</taxon>
        <taxon>Oceanospirillaceae</taxon>
        <taxon>Marinobacterium</taxon>
    </lineage>
</organism>
<evidence type="ECO:0000313" key="1">
    <source>
        <dbReference type="EMBL" id="UTW12817.1"/>
    </source>
</evidence>
<sequence length="132" mass="14427">MRWVIISLAAAFFVTGCGGLERQNYPVNESRVHAVGVVKHIQPYTGKTSESGLSRALWGAAAGGIVGIAAGFADKDIDSFDAYSYLVITSKNEVFTIRSYMKAEVGDCVAIYRPEERDLYTVVNRPVQQCES</sequence>
<keyword evidence="2" id="KW-1185">Reference proteome</keyword>
<reference evidence="1" key="1">
    <citation type="submission" date="2021-04" db="EMBL/GenBank/DDBJ databases">
        <title>Oceanospirillales bacteria with DddD are important DMSP degraders in coastal seawater.</title>
        <authorList>
            <person name="Liu J."/>
        </authorList>
    </citation>
    <scope>NUCLEOTIDE SEQUENCE</scope>
    <source>
        <strain evidence="1">D13-1</strain>
    </source>
</reference>
<dbReference type="EMBL" id="CP073347">
    <property type="protein sequence ID" value="UTW12817.1"/>
    <property type="molecule type" value="Genomic_DNA"/>
</dbReference>
<evidence type="ECO:0000313" key="2">
    <source>
        <dbReference type="Proteomes" id="UP001058461"/>
    </source>
</evidence>
<accession>A0ABY5HLX7</accession>
<protein>
    <recommendedName>
        <fullName evidence="3">Outer membrane lipoprotein</fullName>
    </recommendedName>
</protein>
<dbReference type="PROSITE" id="PS51257">
    <property type="entry name" value="PROKAR_LIPOPROTEIN"/>
    <property type="match status" value="1"/>
</dbReference>
<dbReference type="Proteomes" id="UP001058461">
    <property type="component" value="Chromosome"/>
</dbReference>
<proteinExistence type="predicted"/>
<name>A0ABY5HLX7_9GAMM</name>
<dbReference type="RefSeq" id="WP_255854947.1">
    <property type="nucleotide sequence ID" value="NZ_CP073347.1"/>
</dbReference>